<dbReference type="EMBL" id="CDSC02000237">
    <property type="protein sequence ID" value="SEH81980.1"/>
    <property type="molecule type" value="Genomic_DNA"/>
</dbReference>
<dbReference type="GO" id="GO:0020037">
    <property type="term" value="F:heme binding"/>
    <property type="evidence" value="ECO:0007669"/>
    <property type="project" value="InterPro"/>
</dbReference>
<feature type="chain" id="PRO_5014063588" description="Cytochrome c" evidence="1">
    <location>
        <begin position="18"/>
        <end position="97"/>
    </location>
</feature>
<evidence type="ECO:0008006" key="6">
    <source>
        <dbReference type="Google" id="ProtNLM"/>
    </source>
</evidence>
<accession>A0A1H6LY17</accession>
<keyword evidence="1" id="KW-0732">Signal</keyword>
<evidence type="ECO:0000313" key="4">
    <source>
        <dbReference type="Proteomes" id="UP000198559"/>
    </source>
</evidence>
<sequence>MKKLLLIITLLSTTAFANEGKEIHNKGKELHNESCIACHMITHDDDFYTRKNRKMDTLPKLTGQVSKCVQAFSIGWFPDEEKSVVEYLNKKYYQFKK</sequence>
<name>A0A1H6LY17_9GAMM</name>
<dbReference type="InterPro" id="IPR036909">
    <property type="entry name" value="Cyt_c-like_dom_sf"/>
</dbReference>
<reference evidence="3" key="2">
    <citation type="submission" date="2016-06" db="EMBL/GenBank/DDBJ databases">
        <authorList>
            <person name="Olsen C.W."/>
            <person name="Carey S."/>
            <person name="Hinshaw L."/>
            <person name="Karasin A.I."/>
        </authorList>
    </citation>
    <scope>NUCLEOTIDE SEQUENCE [LARGE SCALE GENOMIC DNA]</scope>
    <source>
        <strain evidence="2">BazSymA</strain>
        <strain evidence="3">BazSymB</strain>
    </source>
</reference>
<organism evidence="3 4">
    <name type="scientific">Bathymodiolus azoricus thioautotrophic gill symbiont</name>
    <dbReference type="NCBI Taxonomy" id="235205"/>
    <lineage>
        <taxon>Bacteria</taxon>
        <taxon>Pseudomonadati</taxon>
        <taxon>Pseudomonadota</taxon>
        <taxon>Gammaproteobacteria</taxon>
        <taxon>sulfur-oxidizing symbionts</taxon>
    </lineage>
</organism>
<evidence type="ECO:0000313" key="5">
    <source>
        <dbReference type="Proteomes" id="UP000198988"/>
    </source>
</evidence>
<reference evidence="4 5" key="1">
    <citation type="submission" date="2016-06" db="EMBL/GenBank/DDBJ databases">
        <authorList>
            <person name="Petersen J."/>
            <person name="Sayavedra L."/>
        </authorList>
    </citation>
    <scope>NUCLEOTIDE SEQUENCE [LARGE SCALE GENOMIC DNA]</scope>
    <source>
        <strain evidence="5">BazSymA</strain>
        <strain evidence="4">BazSymB</strain>
    </source>
</reference>
<protein>
    <recommendedName>
        <fullName evidence="6">Cytochrome c</fullName>
    </recommendedName>
</protein>
<dbReference type="SUPFAM" id="SSF46626">
    <property type="entry name" value="Cytochrome c"/>
    <property type="match status" value="1"/>
</dbReference>
<dbReference type="Proteomes" id="UP000198988">
    <property type="component" value="Unassembled WGS sequence"/>
</dbReference>
<dbReference type="STRING" id="235205.BAZSYMB_SCAFFOLD00014_29"/>
<dbReference type="RefSeq" id="WP_237731627.1">
    <property type="nucleotide sequence ID" value="NZ_CAESAP020000289.1"/>
</dbReference>
<proteinExistence type="predicted"/>
<dbReference type="Proteomes" id="UP000198559">
    <property type="component" value="Unassembled WGS sequence"/>
</dbReference>
<dbReference type="GO" id="GO:0009055">
    <property type="term" value="F:electron transfer activity"/>
    <property type="evidence" value="ECO:0007669"/>
    <property type="project" value="InterPro"/>
</dbReference>
<evidence type="ECO:0000313" key="2">
    <source>
        <dbReference type="EMBL" id="SEH81980.1"/>
    </source>
</evidence>
<gene>
    <name evidence="2" type="ORF">BAZSYMA_ACONTIG00209_2</name>
    <name evidence="3" type="ORF">BAZSYMB_SCAFFOLD00014_29</name>
</gene>
<dbReference type="EMBL" id="CVUD02000232">
    <property type="protein sequence ID" value="SEH91354.1"/>
    <property type="molecule type" value="Genomic_DNA"/>
</dbReference>
<evidence type="ECO:0000256" key="1">
    <source>
        <dbReference type="SAM" id="SignalP"/>
    </source>
</evidence>
<dbReference type="AlphaFoldDB" id="A0A1H6LY17"/>
<feature type="signal peptide" evidence="1">
    <location>
        <begin position="1"/>
        <end position="17"/>
    </location>
</feature>
<evidence type="ECO:0000313" key="3">
    <source>
        <dbReference type="EMBL" id="SEH91354.1"/>
    </source>
</evidence>